<evidence type="ECO:0000313" key="4">
    <source>
        <dbReference type="Proteomes" id="UP000500938"/>
    </source>
</evidence>
<evidence type="ECO:0000256" key="1">
    <source>
        <dbReference type="PROSITE-ProRule" id="PRU00110"/>
    </source>
</evidence>
<dbReference type="EMBL" id="CP053085">
    <property type="protein sequence ID" value="QJR35474.1"/>
    <property type="molecule type" value="Genomic_DNA"/>
</dbReference>
<dbReference type="SUPFAM" id="SSF47226">
    <property type="entry name" value="Histidine-containing phosphotransfer domain, HPT domain"/>
    <property type="match status" value="1"/>
</dbReference>
<dbReference type="GO" id="GO:0000160">
    <property type="term" value="P:phosphorelay signal transduction system"/>
    <property type="evidence" value="ECO:0007669"/>
    <property type="project" value="InterPro"/>
</dbReference>
<keyword evidence="4" id="KW-1185">Reference proteome</keyword>
<sequence>MSAPHALIEFFQKEAMEYLGRLDQMMADAEEQTPDAAAFLTNARALRGSATMTRLEGLPDLASTIERIATGLRDNELRWDQRLHFAVRGALVELRSLVERAGVWTEAEQRRSRTQSVALAAVAAGYLATDTPAASPATQVVPISRFFPDDGMPAILQRNAAPPITLAQRFRTDIAAAADGVARESAALATSNAGPSQLALADGVRRSLLGLADVAESYGAASIANMATRMARAPLATAHERQGVQSVARLLMDREITDQQLAQQVKQSSMTWAGAPDAPPAVAPAVIPIESLLYRGHSAITRARAVRDELKTHWQRGTLAEPAAHSLFEELSDLLDLAVTT</sequence>
<protein>
    <recommendedName>
        <fullName evidence="2">HPt domain-containing protein</fullName>
    </recommendedName>
</protein>
<comment type="caution">
    <text evidence="1">Lacks conserved residue(s) required for the propagation of feature annotation.</text>
</comment>
<gene>
    <name evidence="3" type="ORF">HKW67_08125</name>
</gene>
<dbReference type="InterPro" id="IPR008207">
    <property type="entry name" value="Sig_transdc_His_kin_Hpt_dom"/>
</dbReference>
<dbReference type="Gene3D" id="1.20.120.160">
    <property type="entry name" value="HPT domain"/>
    <property type="match status" value="1"/>
</dbReference>
<organism evidence="3 4">
    <name type="scientific">Gemmatimonas groenlandica</name>
    <dbReference type="NCBI Taxonomy" id="2732249"/>
    <lineage>
        <taxon>Bacteria</taxon>
        <taxon>Pseudomonadati</taxon>
        <taxon>Gemmatimonadota</taxon>
        <taxon>Gemmatimonadia</taxon>
        <taxon>Gemmatimonadales</taxon>
        <taxon>Gemmatimonadaceae</taxon>
        <taxon>Gemmatimonas</taxon>
    </lineage>
</organism>
<dbReference type="Proteomes" id="UP000500938">
    <property type="component" value="Chromosome"/>
</dbReference>
<dbReference type="RefSeq" id="WP_171224904.1">
    <property type="nucleotide sequence ID" value="NZ_CP053085.1"/>
</dbReference>
<feature type="domain" description="HPt" evidence="2">
    <location>
        <begin position="1"/>
        <end position="104"/>
    </location>
</feature>
<dbReference type="KEGG" id="ggr:HKW67_08125"/>
<evidence type="ECO:0000259" key="2">
    <source>
        <dbReference type="PROSITE" id="PS50894"/>
    </source>
</evidence>
<dbReference type="AlphaFoldDB" id="A0A6M4IK92"/>
<accession>A0A6M4IK92</accession>
<name>A0A6M4IK92_9BACT</name>
<evidence type="ECO:0000313" key="3">
    <source>
        <dbReference type="EMBL" id="QJR35474.1"/>
    </source>
</evidence>
<proteinExistence type="predicted"/>
<dbReference type="GO" id="GO:0004672">
    <property type="term" value="F:protein kinase activity"/>
    <property type="evidence" value="ECO:0007669"/>
    <property type="project" value="UniProtKB-ARBA"/>
</dbReference>
<dbReference type="PROSITE" id="PS50894">
    <property type="entry name" value="HPT"/>
    <property type="match status" value="1"/>
</dbReference>
<reference evidence="3 4" key="1">
    <citation type="submission" date="2020-05" db="EMBL/GenBank/DDBJ databases">
        <title>Complete genome sequence of Gemmatimonas greenlandica TET16.</title>
        <authorList>
            <person name="Zeng Y."/>
        </authorList>
    </citation>
    <scope>NUCLEOTIDE SEQUENCE [LARGE SCALE GENOMIC DNA]</scope>
    <source>
        <strain evidence="3 4">TET16</strain>
    </source>
</reference>
<dbReference type="InterPro" id="IPR036641">
    <property type="entry name" value="HPT_dom_sf"/>
</dbReference>